<organism evidence="1 2">
    <name type="scientific">Paraburkholderia rhynchosiae</name>
    <dbReference type="NCBI Taxonomy" id="487049"/>
    <lineage>
        <taxon>Bacteria</taxon>
        <taxon>Pseudomonadati</taxon>
        <taxon>Pseudomonadota</taxon>
        <taxon>Betaproteobacteria</taxon>
        <taxon>Burkholderiales</taxon>
        <taxon>Burkholderiaceae</taxon>
        <taxon>Paraburkholderia</taxon>
    </lineage>
</organism>
<gene>
    <name evidence="1" type="ORF">PQR01_28210</name>
</gene>
<comment type="caution">
    <text evidence="1">The sequence shown here is derived from an EMBL/GenBank/DDBJ whole genome shotgun (WGS) entry which is preliminary data.</text>
</comment>
<reference evidence="1 2" key="1">
    <citation type="journal article" date="2024" name="Chem. Sci.">
        <title>Discovery of megapolipeptins by genome mining of a Burkholderiales bacteria collection.</title>
        <authorList>
            <person name="Paulo B.S."/>
            <person name="Recchia M.J.J."/>
            <person name="Lee S."/>
            <person name="Fergusson C.H."/>
            <person name="Romanowski S.B."/>
            <person name="Hernandez A."/>
            <person name="Krull N."/>
            <person name="Liu D.Y."/>
            <person name="Cavanagh H."/>
            <person name="Bos A."/>
            <person name="Gray C.A."/>
            <person name="Murphy B.T."/>
            <person name="Linington R.G."/>
            <person name="Eustaquio A.S."/>
        </authorList>
    </citation>
    <scope>NUCLEOTIDE SEQUENCE [LARGE SCALE GENOMIC DNA]</scope>
    <source>
        <strain evidence="1 2">RL18-126-BIB-B</strain>
    </source>
</reference>
<dbReference type="EMBL" id="JAQQDW010000075">
    <property type="protein sequence ID" value="MFM0107261.1"/>
    <property type="molecule type" value="Genomic_DNA"/>
</dbReference>
<protein>
    <submittedName>
        <fullName evidence="1">Uncharacterized protein</fullName>
    </submittedName>
</protein>
<proteinExistence type="predicted"/>
<keyword evidence="2" id="KW-1185">Reference proteome</keyword>
<dbReference type="Proteomes" id="UP001629235">
    <property type="component" value="Unassembled WGS sequence"/>
</dbReference>
<evidence type="ECO:0000313" key="1">
    <source>
        <dbReference type="EMBL" id="MFM0107261.1"/>
    </source>
</evidence>
<name>A0ACC7NNU9_9BURK</name>
<accession>A0ACC7NNU9</accession>
<sequence>MSVPRLSASEPASKLGAALRQRHVTMIAPGSIISAGLFVCSSATLATVGSAACVSYLGAGIVALMVMRMLGEMALASVACLLAAKPQPQPQPQPGYGCATGYLSPIRQQVIEGRK</sequence>
<evidence type="ECO:0000313" key="2">
    <source>
        <dbReference type="Proteomes" id="UP001629235"/>
    </source>
</evidence>